<reference evidence="3" key="1">
    <citation type="journal article" date="2019" name="Int. J. Syst. Evol. Microbiol.">
        <title>The Global Catalogue of Microorganisms (GCM) 10K type strain sequencing project: providing services to taxonomists for standard genome sequencing and annotation.</title>
        <authorList>
            <consortium name="The Broad Institute Genomics Platform"/>
            <consortium name="The Broad Institute Genome Sequencing Center for Infectious Disease"/>
            <person name="Wu L."/>
            <person name="Ma J."/>
        </authorList>
    </citation>
    <scope>NUCLEOTIDE SEQUENCE [LARGE SCALE GENOMIC DNA]</scope>
    <source>
        <strain evidence="3">KCTC 32239</strain>
    </source>
</reference>
<comment type="caution">
    <text evidence="2">The sequence shown here is derived from an EMBL/GenBank/DDBJ whole genome shotgun (WGS) entry which is preliminary data.</text>
</comment>
<organism evidence="2 3">
    <name type="scientific">Cellvibrio zantedeschiae</name>
    <dbReference type="NCBI Taxonomy" id="1237077"/>
    <lineage>
        <taxon>Bacteria</taxon>
        <taxon>Pseudomonadati</taxon>
        <taxon>Pseudomonadota</taxon>
        <taxon>Gammaproteobacteria</taxon>
        <taxon>Cellvibrionales</taxon>
        <taxon>Cellvibrionaceae</taxon>
        <taxon>Cellvibrio</taxon>
    </lineage>
</organism>
<evidence type="ECO:0000256" key="1">
    <source>
        <dbReference type="SAM" id="Phobius"/>
    </source>
</evidence>
<dbReference type="Pfam" id="PF10975">
    <property type="entry name" value="DUF2802"/>
    <property type="match status" value="1"/>
</dbReference>
<protein>
    <recommendedName>
        <fullName evidence="4">DUF2802 domain-containing protein</fullName>
    </recommendedName>
</protein>
<keyword evidence="1" id="KW-1133">Transmembrane helix</keyword>
<feature type="transmembrane region" description="Helical" evidence="1">
    <location>
        <begin position="6"/>
        <end position="26"/>
    </location>
</feature>
<keyword evidence="3" id="KW-1185">Reference proteome</keyword>
<dbReference type="Proteomes" id="UP000619761">
    <property type="component" value="Unassembled WGS sequence"/>
</dbReference>
<keyword evidence="1" id="KW-0812">Transmembrane</keyword>
<proteinExistence type="predicted"/>
<sequence>MLPLTPLEIGLIVSLLLGLVALVVAIKALKVARAQQENTERLIQKLTRDLAMSNSGSVGMGQRLLAMEKRLQEEPKKSDQKIDYYNDDDFQPYSQAAQLFKMGLDAEEVARRCGLSRAEASLIQMMQMKSDLK</sequence>
<evidence type="ECO:0000313" key="3">
    <source>
        <dbReference type="Proteomes" id="UP000619761"/>
    </source>
</evidence>
<evidence type="ECO:0008006" key="4">
    <source>
        <dbReference type="Google" id="ProtNLM"/>
    </source>
</evidence>
<dbReference type="RefSeq" id="WP_189416397.1">
    <property type="nucleotide sequence ID" value="NZ_BMYZ01000001.1"/>
</dbReference>
<evidence type="ECO:0000313" key="2">
    <source>
        <dbReference type="EMBL" id="GGY67491.1"/>
    </source>
</evidence>
<keyword evidence="1" id="KW-0472">Membrane</keyword>
<accession>A0ABQ3ATV5</accession>
<name>A0ABQ3ATV5_9GAMM</name>
<gene>
    <name evidence="2" type="ORF">GCM10011613_09510</name>
</gene>
<dbReference type="InterPro" id="IPR021244">
    <property type="entry name" value="DUF2802"/>
</dbReference>
<dbReference type="EMBL" id="BMYZ01000001">
    <property type="protein sequence ID" value="GGY67491.1"/>
    <property type="molecule type" value="Genomic_DNA"/>
</dbReference>